<feature type="compositionally biased region" description="Low complexity" evidence="1">
    <location>
        <begin position="146"/>
        <end position="155"/>
    </location>
</feature>
<accession>D0N9T4</accession>
<dbReference type="GeneID" id="9480363"/>
<dbReference type="EMBL" id="DS028129">
    <property type="protein sequence ID" value="EEY54572.1"/>
    <property type="molecule type" value="Genomic_DNA"/>
</dbReference>
<dbReference type="AlphaFoldDB" id="D0N9T4"/>
<dbReference type="Proteomes" id="UP000006643">
    <property type="component" value="Unassembled WGS sequence"/>
</dbReference>
<feature type="compositionally biased region" description="Basic and acidic residues" evidence="1">
    <location>
        <begin position="23"/>
        <end position="41"/>
    </location>
</feature>
<dbReference type="InParanoid" id="D0N9T4"/>
<sequence>MASHVGLGVTQPCCVVRTTSHQAAEEGHTNQRDVYDQRTSTDTKPAPVSDTASMAVGRAPSVHTSWASTPAPSRPPVSPPGSPALHSITRHQHASLLSLPFTLARPPPYTSPLRALTCHQHAALPLLSFTPAHPPPVPPSPPYLPPSALAHPSTG</sequence>
<feature type="region of interest" description="Disordered" evidence="1">
    <location>
        <begin position="21"/>
        <end position="86"/>
    </location>
</feature>
<evidence type="ECO:0000313" key="2">
    <source>
        <dbReference type="EMBL" id="EEY54572.1"/>
    </source>
</evidence>
<proteinExistence type="predicted"/>
<dbReference type="VEuPathDB" id="FungiDB:PITG_08241"/>
<evidence type="ECO:0000256" key="1">
    <source>
        <dbReference type="SAM" id="MobiDB-lite"/>
    </source>
</evidence>
<keyword evidence="3" id="KW-1185">Reference proteome</keyword>
<name>D0N9T4_PHYIT</name>
<feature type="compositionally biased region" description="Pro residues" evidence="1">
    <location>
        <begin position="132"/>
        <end position="145"/>
    </location>
</feature>
<evidence type="ECO:0000313" key="3">
    <source>
        <dbReference type="Proteomes" id="UP000006643"/>
    </source>
</evidence>
<dbReference type="KEGG" id="pif:PITG_08241"/>
<dbReference type="HOGENOM" id="CLU_1698963_0_0_1"/>
<feature type="region of interest" description="Disordered" evidence="1">
    <location>
        <begin position="129"/>
        <end position="155"/>
    </location>
</feature>
<gene>
    <name evidence="2" type="ORF">PITG_08241</name>
</gene>
<feature type="compositionally biased region" description="Pro residues" evidence="1">
    <location>
        <begin position="72"/>
        <end position="82"/>
    </location>
</feature>
<organism evidence="2 3">
    <name type="scientific">Phytophthora infestans (strain T30-4)</name>
    <name type="common">Potato late blight agent</name>
    <dbReference type="NCBI Taxonomy" id="403677"/>
    <lineage>
        <taxon>Eukaryota</taxon>
        <taxon>Sar</taxon>
        <taxon>Stramenopiles</taxon>
        <taxon>Oomycota</taxon>
        <taxon>Peronosporomycetes</taxon>
        <taxon>Peronosporales</taxon>
        <taxon>Peronosporaceae</taxon>
        <taxon>Phytophthora</taxon>
    </lineage>
</organism>
<reference evidence="3" key="1">
    <citation type="journal article" date="2009" name="Nature">
        <title>Genome sequence and analysis of the Irish potato famine pathogen Phytophthora infestans.</title>
        <authorList>
            <consortium name="The Broad Institute Genome Sequencing Platform"/>
            <person name="Haas B.J."/>
            <person name="Kamoun S."/>
            <person name="Zody M.C."/>
            <person name="Jiang R.H."/>
            <person name="Handsaker R.E."/>
            <person name="Cano L.M."/>
            <person name="Grabherr M."/>
            <person name="Kodira C.D."/>
            <person name="Raffaele S."/>
            <person name="Torto-Alalibo T."/>
            <person name="Bozkurt T.O."/>
            <person name="Ah-Fong A.M."/>
            <person name="Alvarado L."/>
            <person name="Anderson V.L."/>
            <person name="Armstrong M.R."/>
            <person name="Avrova A."/>
            <person name="Baxter L."/>
            <person name="Beynon J."/>
            <person name="Boevink P.C."/>
            <person name="Bollmann S.R."/>
            <person name="Bos J.I."/>
            <person name="Bulone V."/>
            <person name="Cai G."/>
            <person name="Cakir C."/>
            <person name="Carrington J.C."/>
            <person name="Chawner M."/>
            <person name="Conti L."/>
            <person name="Costanzo S."/>
            <person name="Ewan R."/>
            <person name="Fahlgren N."/>
            <person name="Fischbach M.A."/>
            <person name="Fugelstad J."/>
            <person name="Gilroy E.M."/>
            <person name="Gnerre S."/>
            <person name="Green P.J."/>
            <person name="Grenville-Briggs L.J."/>
            <person name="Griffith J."/>
            <person name="Grunwald N.J."/>
            <person name="Horn K."/>
            <person name="Horner N.R."/>
            <person name="Hu C.H."/>
            <person name="Huitema E."/>
            <person name="Jeong D.H."/>
            <person name="Jones A.M."/>
            <person name="Jones J.D."/>
            <person name="Jones R.W."/>
            <person name="Karlsson E.K."/>
            <person name="Kunjeti S.G."/>
            <person name="Lamour K."/>
            <person name="Liu Z."/>
            <person name="Ma L."/>
            <person name="Maclean D."/>
            <person name="Chibucos M.C."/>
            <person name="McDonald H."/>
            <person name="McWalters J."/>
            <person name="Meijer H.J."/>
            <person name="Morgan W."/>
            <person name="Morris P.F."/>
            <person name="Munro C.A."/>
            <person name="O'Neill K."/>
            <person name="Ospina-Giraldo M."/>
            <person name="Pinzon A."/>
            <person name="Pritchard L."/>
            <person name="Ramsahoye B."/>
            <person name="Ren Q."/>
            <person name="Restrepo S."/>
            <person name="Roy S."/>
            <person name="Sadanandom A."/>
            <person name="Savidor A."/>
            <person name="Schornack S."/>
            <person name="Schwartz D.C."/>
            <person name="Schumann U.D."/>
            <person name="Schwessinger B."/>
            <person name="Seyer L."/>
            <person name="Sharpe T."/>
            <person name="Silvar C."/>
            <person name="Song J."/>
            <person name="Studholme D.J."/>
            <person name="Sykes S."/>
            <person name="Thines M."/>
            <person name="van de Vondervoort P.J."/>
            <person name="Phuntumart V."/>
            <person name="Wawra S."/>
            <person name="Weide R."/>
            <person name="Win J."/>
            <person name="Young C."/>
            <person name="Zhou S."/>
            <person name="Fry W."/>
            <person name="Meyers B.C."/>
            <person name="van West P."/>
            <person name="Ristaino J."/>
            <person name="Govers F."/>
            <person name="Birch P.R."/>
            <person name="Whisson S.C."/>
            <person name="Judelson H.S."/>
            <person name="Nusbaum C."/>
        </authorList>
    </citation>
    <scope>NUCLEOTIDE SEQUENCE [LARGE SCALE GENOMIC DNA]</scope>
    <source>
        <strain evidence="3">T30-4</strain>
    </source>
</reference>
<dbReference type="RefSeq" id="XP_002904394.1">
    <property type="nucleotide sequence ID" value="XM_002904348.1"/>
</dbReference>
<protein>
    <submittedName>
        <fullName evidence="2">Uncharacterized protein</fullName>
    </submittedName>
</protein>